<gene>
    <name evidence="2" type="ORF">JQU52_00340</name>
</gene>
<dbReference type="PIRSF" id="PIRSF016493">
    <property type="entry name" value="Glycyl_aminpptds"/>
    <property type="match status" value="1"/>
</dbReference>
<dbReference type="Gene3D" id="2.30.42.10">
    <property type="match status" value="1"/>
</dbReference>
<dbReference type="Pfam" id="PF17899">
    <property type="entry name" value="Peptidase_M61_N"/>
    <property type="match status" value="1"/>
</dbReference>
<accession>A0A892ZG65</accession>
<name>A0A892ZG65_9NEIS</name>
<dbReference type="SMART" id="SM00228">
    <property type="entry name" value="PDZ"/>
    <property type="match status" value="1"/>
</dbReference>
<dbReference type="RefSeq" id="WP_230339230.1">
    <property type="nucleotide sequence ID" value="NZ_CP069798.1"/>
</dbReference>
<proteinExistence type="predicted"/>
<evidence type="ECO:0000313" key="3">
    <source>
        <dbReference type="Proteomes" id="UP000653156"/>
    </source>
</evidence>
<dbReference type="KEGG" id="ptes:JQU52_00340"/>
<dbReference type="Proteomes" id="UP000653156">
    <property type="component" value="Chromosome"/>
</dbReference>
<dbReference type="Gene3D" id="2.60.40.3650">
    <property type="match status" value="1"/>
</dbReference>
<organism evidence="2 3">
    <name type="scientific">Paralysiella testudinis</name>
    <dbReference type="NCBI Taxonomy" id="2809020"/>
    <lineage>
        <taxon>Bacteria</taxon>
        <taxon>Pseudomonadati</taxon>
        <taxon>Pseudomonadota</taxon>
        <taxon>Betaproteobacteria</taxon>
        <taxon>Neisseriales</taxon>
        <taxon>Neisseriaceae</taxon>
        <taxon>Paralysiella</taxon>
    </lineage>
</organism>
<dbReference type="SUPFAM" id="SSF50156">
    <property type="entry name" value="PDZ domain-like"/>
    <property type="match status" value="1"/>
</dbReference>
<dbReference type="Gene3D" id="1.10.390.10">
    <property type="entry name" value="Neutral Protease Domain 2"/>
    <property type="match status" value="1"/>
</dbReference>
<dbReference type="EMBL" id="CP069798">
    <property type="protein sequence ID" value="QRQ81932.1"/>
    <property type="molecule type" value="Genomic_DNA"/>
</dbReference>
<dbReference type="Pfam" id="PF05299">
    <property type="entry name" value="Peptidase_M61"/>
    <property type="match status" value="1"/>
</dbReference>
<evidence type="ECO:0000259" key="1">
    <source>
        <dbReference type="SMART" id="SM00228"/>
    </source>
</evidence>
<dbReference type="InterPro" id="IPR027268">
    <property type="entry name" value="Peptidase_M4/M1_CTD_sf"/>
</dbReference>
<dbReference type="InterPro" id="IPR007963">
    <property type="entry name" value="Peptidase_M61_catalytic"/>
</dbReference>
<dbReference type="AlphaFoldDB" id="A0A892ZG65"/>
<reference evidence="2" key="1">
    <citation type="submission" date="2021-02" db="EMBL/GenBank/DDBJ databases">
        <title>Neisseriaceae sp. 26B isolated from the cloaca of a Common Toad-headed Turtle (Mesoclemmys nasuta).</title>
        <authorList>
            <person name="Spergser J."/>
            <person name="Busse H.-J."/>
        </authorList>
    </citation>
    <scope>NUCLEOTIDE SEQUENCE</scope>
    <source>
        <strain evidence="2">26B</strain>
    </source>
</reference>
<dbReference type="SUPFAM" id="SSF55486">
    <property type="entry name" value="Metalloproteases ('zincins'), catalytic domain"/>
    <property type="match status" value="1"/>
</dbReference>
<dbReference type="InterPro" id="IPR040756">
    <property type="entry name" value="Peptidase_M61_N"/>
</dbReference>
<dbReference type="InterPro" id="IPR024191">
    <property type="entry name" value="Peptidase_M61"/>
</dbReference>
<feature type="domain" description="PDZ" evidence="1">
    <location>
        <begin position="483"/>
        <end position="550"/>
    </location>
</feature>
<sequence length="586" mass="65372">MLHYHISPYSLEQHLWQVRLCFRQTDTETISFSLPNWVPGSYMIREFARHIVAIEARGNGRPAQLTQNDKNTWQLTATPGEWTIEYRVYAFDLSVRGAWLTRERGFFDGACVFLRHHQRQHEPCTLHIDNLPGDWDIATSMNTGDAKYTFQAASYADLIDHPVETGTLMRLPFSAGGIEHEIVISGHSGGFDAARLQHDVAKICAAQLAFFPAPAPFQRYVFLLHVGDNIYGGLEHRSSTALLADRHSLPRANGSSDAYIGLLGLFSHEYFHAWNIKSIKPQAFAESDLNHEAYSEQLWAFEGITSYYDDLFLVRSGVISATQYLRLLAQNLTRVQQSGGRQVQTLAEASFNAWTKYYKQNENSPNALVSYYQQGALMALCLDSHIRQHSGGRHSLDSIMQALYADYTANGQALAEGEWQQRAQTLSGIDLADFFQAALYTTAPLPLAKSLQHLGVDLQWQALPRSHGGDVVDTWPPEPAASTDFGARFSPHPYGIKLTHVLNGGSAEAAGLCAGDEIIALNQLACRDFAAAWARLAVGERISVHYFRHGLLQQTMLTVQAADTDTALLRIRDADTLQHWLNPTTP</sequence>
<evidence type="ECO:0000313" key="2">
    <source>
        <dbReference type="EMBL" id="QRQ81932.1"/>
    </source>
</evidence>
<keyword evidence="3" id="KW-1185">Reference proteome</keyword>
<protein>
    <submittedName>
        <fullName evidence="2">M61 family metallopeptidase</fullName>
    </submittedName>
</protein>
<dbReference type="InterPro" id="IPR001478">
    <property type="entry name" value="PDZ"/>
</dbReference>
<dbReference type="InterPro" id="IPR036034">
    <property type="entry name" value="PDZ_sf"/>
</dbReference>